<protein>
    <recommendedName>
        <fullName evidence="5">Calcineurin-like phosphoesterase domain-containing protein</fullName>
    </recommendedName>
</protein>
<keyword evidence="1" id="KW-0479">Metal-binding</keyword>
<dbReference type="EMBL" id="JNSL01000011">
    <property type="protein sequence ID" value="KGA21220.1"/>
    <property type="molecule type" value="Genomic_DNA"/>
</dbReference>
<dbReference type="SUPFAM" id="SSF56300">
    <property type="entry name" value="Metallo-dependent phosphatases"/>
    <property type="match status" value="1"/>
</dbReference>
<gene>
    <name evidence="6" type="ORF">GM51_3185</name>
</gene>
<dbReference type="Gene3D" id="3.60.21.10">
    <property type="match status" value="1"/>
</dbReference>
<evidence type="ECO:0000313" key="6">
    <source>
        <dbReference type="EMBL" id="KGA21220.1"/>
    </source>
</evidence>
<keyword evidence="2" id="KW-0378">Hydrolase</keyword>
<evidence type="ECO:0000256" key="2">
    <source>
        <dbReference type="ARBA" id="ARBA00022801"/>
    </source>
</evidence>
<comment type="caution">
    <text evidence="6">The sequence shown here is derived from an EMBL/GenBank/DDBJ whole genome shotgun (WGS) entry which is preliminary data.</text>
</comment>
<dbReference type="AlphaFoldDB" id="A0A094QAG3"/>
<name>A0A094QAG3_9ZZZZ</name>
<evidence type="ECO:0000256" key="1">
    <source>
        <dbReference type="ARBA" id="ARBA00022723"/>
    </source>
</evidence>
<reference evidence="6" key="1">
    <citation type="submission" date="2014-06" db="EMBL/GenBank/DDBJ databases">
        <title>Key roles for freshwater Actinobacteria revealed by deep metagenomic sequencing.</title>
        <authorList>
            <person name="Ghai R."/>
            <person name="Mizuno C.M."/>
            <person name="Picazo A."/>
            <person name="Camacho A."/>
            <person name="Rodriguez-Valera F."/>
        </authorList>
    </citation>
    <scope>NUCLEOTIDE SEQUENCE</scope>
</reference>
<comment type="similarity">
    <text evidence="4">Belongs to the cyclic nucleotide phosphodiesterase class-III family.</text>
</comment>
<accession>A0A094QAG3</accession>
<dbReference type="PANTHER" id="PTHR42988">
    <property type="entry name" value="PHOSPHOHYDROLASE"/>
    <property type="match status" value="1"/>
</dbReference>
<dbReference type="Pfam" id="PF00149">
    <property type="entry name" value="Metallophos"/>
    <property type="match status" value="1"/>
</dbReference>
<dbReference type="PANTHER" id="PTHR42988:SF2">
    <property type="entry name" value="CYCLIC NUCLEOTIDE PHOSPHODIESTERASE CBUA0032-RELATED"/>
    <property type="match status" value="1"/>
</dbReference>
<dbReference type="GO" id="GO:0016787">
    <property type="term" value="F:hydrolase activity"/>
    <property type="evidence" value="ECO:0007669"/>
    <property type="project" value="UniProtKB-KW"/>
</dbReference>
<dbReference type="InterPro" id="IPR029052">
    <property type="entry name" value="Metallo-depent_PP-like"/>
</dbReference>
<dbReference type="InterPro" id="IPR050884">
    <property type="entry name" value="CNP_phosphodiesterase-III"/>
</dbReference>
<feature type="domain" description="Calcineurin-like phosphoesterase" evidence="5">
    <location>
        <begin position="208"/>
        <end position="416"/>
    </location>
</feature>
<dbReference type="InterPro" id="IPR022506">
    <property type="entry name" value="Metallophosphoesterase_PPA1498"/>
</dbReference>
<evidence type="ECO:0000256" key="3">
    <source>
        <dbReference type="ARBA" id="ARBA00023004"/>
    </source>
</evidence>
<proteinExistence type="inferred from homology"/>
<evidence type="ECO:0000256" key="4">
    <source>
        <dbReference type="ARBA" id="ARBA00025742"/>
    </source>
</evidence>
<sequence length="527" mass="57984">MNHSHLTTEATIAPDAPSELGFKTLKVTAGEDYVGDRPGPNVKTLATILHSSDWHICDAESPARQEYLDRYFDPNSAYRAILGYVGTYRPWEILTTQVAAAFIQTLNRIEVGPISKRPVDALVITGDVTDNGQLNELEWYLNLLDGQEVDPSGGRSASDWVGSDSDWDERYWHPEGDVAGKVDLPTGHFGYPNVPGLISAARKPFKTTGLKHPWLSVHGNHDALLQGTVAPDHELNELAIGSKRIVGLASEQTPLDAIAAIPRIGPARYIHTADSPTQDVTPDSGRRLTSPGKFAELHLDSKSKPIGHGFTTKNVADGTAYYSYQVGELILVAIDTVNHHGGFEGSISESQLLWLESTLTKFSDRHVVIASHHPSPAIINDYCPGGAERRVLGPEILAKLMSHKNVLVWINGHEHENQIILNVGREGRVLPEINTASMIDWPQQARILEFAVDNESAYITSTVINHDGLVDPDLERLDLADMAGLSRILAFNDYQRRDPLTSIHRKEGSIADRNFVLRLPNLLHSPD</sequence>
<evidence type="ECO:0000259" key="5">
    <source>
        <dbReference type="Pfam" id="PF00149"/>
    </source>
</evidence>
<dbReference type="NCBIfam" id="TIGR03767">
    <property type="entry name" value="P_acnes_RR"/>
    <property type="match status" value="1"/>
</dbReference>
<keyword evidence="3" id="KW-0408">Iron</keyword>
<dbReference type="InterPro" id="IPR004843">
    <property type="entry name" value="Calcineurin-like_PHP"/>
</dbReference>
<organism evidence="6">
    <name type="scientific">freshwater metagenome</name>
    <dbReference type="NCBI Taxonomy" id="449393"/>
    <lineage>
        <taxon>unclassified sequences</taxon>
        <taxon>metagenomes</taxon>
        <taxon>ecological metagenomes</taxon>
    </lineage>
</organism>
<dbReference type="GO" id="GO:0046872">
    <property type="term" value="F:metal ion binding"/>
    <property type="evidence" value="ECO:0007669"/>
    <property type="project" value="UniProtKB-KW"/>
</dbReference>